<feature type="signal peptide" evidence="1">
    <location>
        <begin position="1"/>
        <end position="32"/>
    </location>
</feature>
<evidence type="ECO:0000256" key="1">
    <source>
        <dbReference type="SAM" id="SignalP"/>
    </source>
</evidence>
<keyword evidence="1" id="KW-0732">Signal</keyword>
<dbReference type="InterPro" id="IPR001119">
    <property type="entry name" value="SLH_dom"/>
</dbReference>
<sequence length="328" mass="34795">MNRQTFRHNAKKMTIACGILAASVWFGASAFAFTDLKGDPAEAKINALREAGVINGVSSQLFAPKSKMSYSQAVQLIVSGLALEPHPSAGGPAKASDYFAKVEDKSWYASSFLIAAQNGLPLDQSVNPNAAVSRASFVQLLDGALKAKGDFPVTKMYFNITDGGKLSAEANNSLQTLLNMRIISLENEGKFRPNEAVTRSEAAAWVHDARAFVQRMLGTIDGGDDSASAGQPAEVKVEKAADGVNKVAVTVGNLPNPGYGLRIARIDFAADRKAVIYYEITKPGPGMYAQVISKATAIAYLPEGYTASAQPLPGSYTPPKPDLTATQF</sequence>
<evidence type="ECO:0000313" key="3">
    <source>
        <dbReference type="EMBL" id="MDT3426168.1"/>
    </source>
</evidence>
<protein>
    <recommendedName>
        <fullName evidence="2">SLH domain-containing protein</fullName>
    </recommendedName>
</protein>
<name>A0ABU3H5R8_9BACL</name>
<dbReference type="EMBL" id="JAUSUY010000005">
    <property type="protein sequence ID" value="MDT3426168.1"/>
    <property type="molecule type" value="Genomic_DNA"/>
</dbReference>
<dbReference type="Proteomes" id="UP001248709">
    <property type="component" value="Unassembled WGS sequence"/>
</dbReference>
<keyword evidence="4" id="KW-1185">Reference proteome</keyword>
<evidence type="ECO:0000313" key="4">
    <source>
        <dbReference type="Proteomes" id="UP001248709"/>
    </source>
</evidence>
<feature type="chain" id="PRO_5045413251" description="SLH domain-containing protein" evidence="1">
    <location>
        <begin position="33"/>
        <end position="328"/>
    </location>
</feature>
<gene>
    <name evidence="3" type="ORF">J2Z22_001688</name>
</gene>
<comment type="caution">
    <text evidence="3">The sequence shown here is derived from an EMBL/GenBank/DDBJ whole genome shotgun (WGS) entry which is preliminary data.</text>
</comment>
<proteinExistence type="predicted"/>
<dbReference type="Pfam" id="PF00395">
    <property type="entry name" value="SLH"/>
    <property type="match status" value="2"/>
</dbReference>
<organism evidence="3 4">
    <name type="scientific">Paenibacillus forsythiae</name>
    <dbReference type="NCBI Taxonomy" id="365616"/>
    <lineage>
        <taxon>Bacteria</taxon>
        <taxon>Bacillati</taxon>
        <taxon>Bacillota</taxon>
        <taxon>Bacilli</taxon>
        <taxon>Bacillales</taxon>
        <taxon>Paenibacillaceae</taxon>
        <taxon>Paenibacillus</taxon>
    </lineage>
</organism>
<dbReference type="RefSeq" id="WP_025699535.1">
    <property type="nucleotide sequence ID" value="NZ_JAUSUY010000005.1"/>
</dbReference>
<evidence type="ECO:0000259" key="2">
    <source>
        <dbReference type="PROSITE" id="PS51272"/>
    </source>
</evidence>
<reference evidence="3 4" key="1">
    <citation type="submission" date="2023-07" db="EMBL/GenBank/DDBJ databases">
        <title>Genomic Encyclopedia of Type Strains, Phase IV (KMG-IV): sequencing the most valuable type-strain genomes for metagenomic binning, comparative biology and taxonomic classification.</title>
        <authorList>
            <person name="Goeker M."/>
        </authorList>
    </citation>
    <scope>NUCLEOTIDE SEQUENCE [LARGE SCALE GENOMIC DNA]</scope>
    <source>
        <strain evidence="3 4">T98</strain>
    </source>
</reference>
<dbReference type="PROSITE" id="PS51272">
    <property type="entry name" value="SLH"/>
    <property type="match status" value="2"/>
</dbReference>
<feature type="domain" description="SLH" evidence="2">
    <location>
        <begin position="28"/>
        <end position="91"/>
    </location>
</feature>
<feature type="domain" description="SLH" evidence="2">
    <location>
        <begin position="157"/>
        <end position="220"/>
    </location>
</feature>
<accession>A0ABU3H5R8</accession>